<sequence>MTDKAVKIRLRSTPANGRLIFFFFFCGGQGSNPEPCIYYVMSLSTELSSREQRHLSEEKLILSQDR</sequence>
<organism evidence="1 3">
    <name type="scientific">Medicago truncatula</name>
    <name type="common">Barrel medic</name>
    <name type="synonym">Medicago tribuloides</name>
    <dbReference type="NCBI Taxonomy" id="3880"/>
    <lineage>
        <taxon>Eukaryota</taxon>
        <taxon>Viridiplantae</taxon>
        <taxon>Streptophyta</taxon>
        <taxon>Embryophyta</taxon>
        <taxon>Tracheophyta</taxon>
        <taxon>Spermatophyta</taxon>
        <taxon>Magnoliopsida</taxon>
        <taxon>eudicotyledons</taxon>
        <taxon>Gunneridae</taxon>
        <taxon>Pentapetalae</taxon>
        <taxon>rosids</taxon>
        <taxon>fabids</taxon>
        <taxon>Fabales</taxon>
        <taxon>Fabaceae</taxon>
        <taxon>Papilionoideae</taxon>
        <taxon>50 kb inversion clade</taxon>
        <taxon>NPAAA clade</taxon>
        <taxon>Hologalegina</taxon>
        <taxon>IRL clade</taxon>
        <taxon>Trifolieae</taxon>
        <taxon>Medicago</taxon>
    </lineage>
</organism>
<dbReference type="HOGENOM" id="CLU_2835037_0_0_1"/>
<evidence type="ECO:0000313" key="3">
    <source>
        <dbReference type="Proteomes" id="UP000002051"/>
    </source>
</evidence>
<dbReference type="Proteomes" id="UP000002051">
    <property type="component" value="Unassembled WGS sequence"/>
</dbReference>
<reference evidence="1 3" key="2">
    <citation type="journal article" date="2014" name="BMC Genomics">
        <title>An improved genome release (version Mt4.0) for the model legume Medicago truncatula.</title>
        <authorList>
            <person name="Tang H."/>
            <person name="Krishnakumar V."/>
            <person name="Bidwell S."/>
            <person name="Rosen B."/>
            <person name="Chan A."/>
            <person name="Zhou S."/>
            <person name="Gentzbittel L."/>
            <person name="Childs K.L."/>
            <person name="Yandell M."/>
            <person name="Gundlach H."/>
            <person name="Mayer K.F."/>
            <person name="Schwartz D.C."/>
            <person name="Town C.D."/>
        </authorList>
    </citation>
    <scope>GENOME REANNOTATION</scope>
    <source>
        <strain evidence="2 3">cv. Jemalong A17</strain>
    </source>
</reference>
<keyword evidence="3" id="KW-1185">Reference proteome</keyword>
<evidence type="ECO:0000313" key="2">
    <source>
        <dbReference type="EnsemblPlants" id="AES80706"/>
    </source>
</evidence>
<dbReference type="AlphaFoldDB" id="G7KX82"/>
<protein>
    <submittedName>
        <fullName evidence="1 2">Uncharacterized protein</fullName>
    </submittedName>
</protein>
<dbReference type="PaxDb" id="3880-AES80706"/>
<dbReference type="EnsemblPlants" id="AES80706">
    <property type="protein sequence ID" value="AES80706"/>
    <property type="gene ID" value="MTR_7g083890"/>
</dbReference>
<reference evidence="2" key="3">
    <citation type="submission" date="2015-04" db="UniProtKB">
        <authorList>
            <consortium name="EnsemblPlants"/>
        </authorList>
    </citation>
    <scope>IDENTIFICATION</scope>
    <source>
        <strain evidence="2">cv. Jemalong A17</strain>
    </source>
</reference>
<evidence type="ECO:0000313" key="1">
    <source>
        <dbReference type="EMBL" id="AES80706.1"/>
    </source>
</evidence>
<name>G7KX82_MEDTR</name>
<reference evidence="1 3" key="1">
    <citation type="journal article" date="2011" name="Nature">
        <title>The Medicago genome provides insight into the evolution of rhizobial symbioses.</title>
        <authorList>
            <person name="Young N.D."/>
            <person name="Debelle F."/>
            <person name="Oldroyd G.E."/>
            <person name="Geurts R."/>
            <person name="Cannon S.B."/>
            <person name="Udvardi M.K."/>
            <person name="Benedito V.A."/>
            <person name="Mayer K.F."/>
            <person name="Gouzy J."/>
            <person name="Schoof H."/>
            <person name="Van de Peer Y."/>
            <person name="Proost S."/>
            <person name="Cook D.R."/>
            <person name="Meyers B.C."/>
            <person name="Spannagl M."/>
            <person name="Cheung F."/>
            <person name="De Mita S."/>
            <person name="Krishnakumar V."/>
            <person name="Gundlach H."/>
            <person name="Zhou S."/>
            <person name="Mudge J."/>
            <person name="Bharti A.K."/>
            <person name="Murray J.D."/>
            <person name="Naoumkina M.A."/>
            <person name="Rosen B."/>
            <person name="Silverstein K.A."/>
            <person name="Tang H."/>
            <person name="Rombauts S."/>
            <person name="Zhao P.X."/>
            <person name="Zhou P."/>
            <person name="Barbe V."/>
            <person name="Bardou P."/>
            <person name="Bechner M."/>
            <person name="Bellec A."/>
            <person name="Berger A."/>
            <person name="Berges H."/>
            <person name="Bidwell S."/>
            <person name="Bisseling T."/>
            <person name="Choisne N."/>
            <person name="Couloux A."/>
            <person name="Denny R."/>
            <person name="Deshpande S."/>
            <person name="Dai X."/>
            <person name="Doyle J.J."/>
            <person name="Dudez A.M."/>
            <person name="Farmer A.D."/>
            <person name="Fouteau S."/>
            <person name="Franken C."/>
            <person name="Gibelin C."/>
            <person name="Gish J."/>
            <person name="Goldstein S."/>
            <person name="Gonzalez A.J."/>
            <person name="Green P.J."/>
            <person name="Hallab A."/>
            <person name="Hartog M."/>
            <person name="Hua A."/>
            <person name="Humphray S.J."/>
            <person name="Jeong D.H."/>
            <person name="Jing Y."/>
            <person name="Jocker A."/>
            <person name="Kenton S.M."/>
            <person name="Kim D.J."/>
            <person name="Klee K."/>
            <person name="Lai H."/>
            <person name="Lang C."/>
            <person name="Lin S."/>
            <person name="Macmil S.L."/>
            <person name="Magdelenat G."/>
            <person name="Matthews L."/>
            <person name="McCorrison J."/>
            <person name="Monaghan E.L."/>
            <person name="Mun J.H."/>
            <person name="Najar F.Z."/>
            <person name="Nicholson C."/>
            <person name="Noirot C."/>
            <person name="O'Bleness M."/>
            <person name="Paule C.R."/>
            <person name="Poulain J."/>
            <person name="Prion F."/>
            <person name="Qin B."/>
            <person name="Qu C."/>
            <person name="Retzel E.F."/>
            <person name="Riddle C."/>
            <person name="Sallet E."/>
            <person name="Samain S."/>
            <person name="Samson N."/>
            <person name="Sanders I."/>
            <person name="Saurat O."/>
            <person name="Scarpelli C."/>
            <person name="Schiex T."/>
            <person name="Segurens B."/>
            <person name="Severin A.J."/>
            <person name="Sherrier D.J."/>
            <person name="Shi R."/>
            <person name="Sims S."/>
            <person name="Singer S.R."/>
            <person name="Sinharoy S."/>
            <person name="Sterck L."/>
            <person name="Viollet A."/>
            <person name="Wang B.B."/>
            <person name="Wang K."/>
            <person name="Wang M."/>
            <person name="Wang X."/>
            <person name="Warfsmann J."/>
            <person name="Weissenbach J."/>
            <person name="White D.D."/>
            <person name="White J.D."/>
            <person name="Wiley G.B."/>
            <person name="Wincker P."/>
            <person name="Xing Y."/>
            <person name="Yang L."/>
            <person name="Yao Z."/>
            <person name="Ying F."/>
            <person name="Zhai J."/>
            <person name="Zhou L."/>
            <person name="Zuber A."/>
            <person name="Denarie J."/>
            <person name="Dixon R.A."/>
            <person name="May G.D."/>
            <person name="Schwartz D.C."/>
            <person name="Rogers J."/>
            <person name="Quetier F."/>
            <person name="Town C.D."/>
            <person name="Roe B.A."/>
        </authorList>
    </citation>
    <scope>NUCLEOTIDE SEQUENCE [LARGE SCALE GENOMIC DNA]</scope>
    <source>
        <strain evidence="1">A17</strain>
        <strain evidence="2 3">cv. Jemalong A17</strain>
    </source>
</reference>
<dbReference type="EMBL" id="CM001223">
    <property type="protein sequence ID" value="AES80706.1"/>
    <property type="molecule type" value="Genomic_DNA"/>
</dbReference>
<proteinExistence type="predicted"/>
<gene>
    <name evidence="1" type="ordered locus">MTR_7g083890</name>
</gene>
<accession>G7KX82</accession>